<feature type="transmembrane region" description="Helical" evidence="1">
    <location>
        <begin position="42"/>
        <end position="66"/>
    </location>
</feature>
<keyword evidence="1" id="KW-0812">Transmembrane</keyword>
<gene>
    <name evidence="2" type="ORF">JMJ55_17295</name>
</gene>
<evidence type="ECO:0000313" key="2">
    <source>
        <dbReference type="EMBL" id="MBL6457095.1"/>
    </source>
</evidence>
<dbReference type="Proteomes" id="UP000606490">
    <property type="component" value="Unassembled WGS sequence"/>
</dbReference>
<feature type="transmembrane region" description="Helical" evidence="1">
    <location>
        <begin position="128"/>
        <end position="147"/>
    </location>
</feature>
<accession>A0ABS1V5Y1</accession>
<keyword evidence="1" id="KW-0472">Membrane</keyword>
<feature type="transmembrane region" description="Helical" evidence="1">
    <location>
        <begin position="99"/>
        <end position="122"/>
    </location>
</feature>
<dbReference type="RefSeq" id="WP_202826833.1">
    <property type="nucleotide sequence ID" value="NZ_JAEUXJ010000007.1"/>
</dbReference>
<reference evidence="2 3" key="1">
    <citation type="submission" date="2021-01" db="EMBL/GenBank/DDBJ databases">
        <title>Belnapia mucosa sp. nov. and Belnapia arida sp. nov., isolated from the Tabernas Desert (Almeria, Spain).</title>
        <authorList>
            <person name="Molina-Menor E."/>
            <person name="Vidal-Verdu A."/>
            <person name="Calonge A."/>
            <person name="Satari L."/>
            <person name="Pereto Magraner J."/>
            <person name="Porcar Miralles M."/>
        </authorList>
    </citation>
    <scope>NUCLEOTIDE SEQUENCE [LARGE SCALE GENOMIC DNA]</scope>
    <source>
        <strain evidence="2 3">T6</strain>
    </source>
</reference>
<proteinExistence type="predicted"/>
<comment type="caution">
    <text evidence="2">The sequence shown here is derived from an EMBL/GenBank/DDBJ whole genome shotgun (WGS) entry which is preliminary data.</text>
</comment>
<dbReference type="EMBL" id="JAEUXJ010000007">
    <property type="protein sequence ID" value="MBL6457095.1"/>
    <property type="molecule type" value="Genomic_DNA"/>
</dbReference>
<keyword evidence="3" id="KW-1185">Reference proteome</keyword>
<protein>
    <submittedName>
        <fullName evidence="2">Uncharacterized protein</fullName>
    </submittedName>
</protein>
<sequence length="157" mass="16643">MGSERPNAASAAGLRTTIGRPPRDIAAEIERNAAEGSSRDRVFGFGGVFGMLGLALLVAAPLGWALNQAGLIPDPDAFELSETGRELAKLLGRDMVRPVYWLALGIGGYLAQICRPLVPLLLIGGMAWWSWLGLSLAHEAGLIAMPIHPPASADTYR</sequence>
<evidence type="ECO:0000256" key="1">
    <source>
        <dbReference type="SAM" id="Phobius"/>
    </source>
</evidence>
<organism evidence="2 3">
    <name type="scientific">Belnapia mucosa</name>
    <dbReference type="NCBI Taxonomy" id="2804532"/>
    <lineage>
        <taxon>Bacteria</taxon>
        <taxon>Pseudomonadati</taxon>
        <taxon>Pseudomonadota</taxon>
        <taxon>Alphaproteobacteria</taxon>
        <taxon>Acetobacterales</taxon>
        <taxon>Roseomonadaceae</taxon>
        <taxon>Belnapia</taxon>
    </lineage>
</organism>
<keyword evidence="1" id="KW-1133">Transmembrane helix</keyword>
<evidence type="ECO:0000313" key="3">
    <source>
        <dbReference type="Proteomes" id="UP000606490"/>
    </source>
</evidence>
<name>A0ABS1V5Y1_9PROT</name>